<keyword evidence="6" id="KW-0479">Metal-binding</keyword>
<dbReference type="InterPro" id="IPR005482">
    <property type="entry name" value="Biotin_COase_C"/>
</dbReference>
<dbReference type="Pfam" id="PF02785">
    <property type="entry name" value="Biotin_carb_C"/>
    <property type="match status" value="1"/>
</dbReference>
<evidence type="ECO:0000256" key="13">
    <source>
        <dbReference type="ARBA" id="ARBA00023211"/>
    </source>
</evidence>
<dbReference type="SUPFAM" id="SSF56059">
    <property type="entry name" value="Glutathione synthetase ATP-binding domain-like"/>
    <property type="match status" value="1"/>
</dbReference>
<comment type="pathway">
    <text evidence="2">Lipid metabolism; mycolic acid biosynthesis.</text>
</comment>
<evidence type="ECO:0000256" key="11">
    <source>
        <dbReference type="ARBA" id="ARBA00023098"/>
    </source>
</evidence>
<dbReference type="PROSITE" id="PS00188">
    <property type="entry name" value="BIOTIN"/>
    <property type="match status" value="1"/>
</dbReference>
<proteinExistence type="predicted"/>
<evidence type="ECO:0000256" key="12">
    <source>
        <dbReference type="ARBA" id="ARBA00023160"/>
    </source>
</evidence>
<dbReference type="Pfam" id="PF00289">
    <property type="entry name" value="Biotin_carb_N"/>
    <property type="match status" value="1"/>
</dbReference>
<comment type="pathway">
    <text evidence="3">Lipid metabolism; fatty acid biosynthesis.</text>
</comment>
<accession>A0AAU8DLL2</accession>
<name>A0AAU8DLL2_9ACTN</name>
<dbReference type="GO" id="GO:0004075">
    <property type="term" value="F:biotin carboxylase activity"/>
    <property type="evidence" value="ECO:0007669"/>
    <property type="project" value="UniProtKB-EC"/>
</dbReference>
<dbReference type="FunFam" id="3.30.1490.20:FF:000003">
    <property type="entry name" value="acetyl-CoA carboxylase isoform X1"/>
    <property type="match status" value="1"/>
</dbReference>
<evidence type="ECO:0000256" key="6">
    <source>
        <dbReference type="ARBA" id="ARBA00022723"/>
    </source>
</evidence>
<evidence type="ECO:0000259" key="20">
    <source>
        <dbReference type="PROSITE" id="PS50975"/>
    </source>
</evidence>
<dbReference type="CDD" id="cd06850">
    <property type="entry name" value="biotinyl_domain"/>
    <property type="match status" value="1"/>
</dbReference>
<keyword evidence="12" id="KW-0275">Fatty acid biosynthesis</keyword>
<dbReference type="InterPro" id="IPR005479">
    <property type="entry name" value="CPAse_ATP-bd"/>
</dbReference>
<evidence type="ECO:0000256" key="5">
    <source>
        <dbReference type="ARBA" id="ARBA00022598"/>
    </source>
</evidence>
<keyword evidence="8" id="KW-0276">Fatty acid metabolism</keyword>
<dbReference type="PANTHER" id="PTHR18866:SF126">
    <property type="entry name" value="BIOTIN CARBOXYLASE"/>
    <property type="match status" value="1"/>
</dbReference>
<dbReference type="SUPFAM" id="SSF51246">
    <property type="entry name" value="Rudiment single hybrid motif"/>
    <property type="match status" value="1"/>
</dbReference>
<evidence type="ECO:0000256" key="16">
    <source>
        <dbReference type="ARBA" id="ARBA00069499"/>
    </source>
</evidence>
<evidence type="ECO:0000256" key="1">
    <source>
        <dbReference type="ARBA" id="ARBA00001953"/>
    </source>
</evidence>
<dbReference type="SUPFAM" id="SSF51230">
    <property type="entry name" value="Single hybrid motif"/>
    <property type="match status" value="1"/>
</dbReference>
<dbReference type="InterPro" id="IPR000089">
    <property type="entry name" value="Biotin_lipoyl"/>
</dbReference>
<evidence type="ECO:0000256" key="14">
    <source>
        <dbReference type="ARBA" id="ARBA00023267"/>
    </source>
</evidence>
<evidence type="ECO:0000259" key="19">
    <source>
        <dbReference type="PROSITE" id="PS50968"/>
    </source>
</evidence>
<comment type="cofactor">
    <cofactor evidence="1">
        <name>biotin</name>
        <dbReference type="ChEBI" id="CHEBI:57586"/>
    </cofactor>
</comment>
<dbReference type="PANTHER" id="PTHR18866">
    <property type="entry name" value="CARBOXYLASE:PYRUVATE/ACETYL-COA/PROPIONYL-COA CARBOXYLASE"/>
    <property type="match status" value="1"/>
</dbReference>
<evidence type="ECO:0000256" key="2">
    <source>
        <dbReference type="ARBA" id="ARBA00004796"/>
    </source>
</evidence>
<dbReference type="InterPro" id="IPR011764">
    <property type="entry name" value="Biotin_carboxylation_dom"/>
</dbReference>
<dbReference type="Gene3D" id="3.40.50.20">
    <property type="match status" value="1"/>
</dbReference>
<protein>
    <recommendedName>
        <fullName evidence="16">Biotin-dependent acyl-coenzyme A carboxylase alpha3 subunit</fullName>
    </recommendedName>
</protein>
<comment type="catalytic activity">
    <reaction evidence="15">
        <text>N(6)-biotinyl-L-lysyl-[protein] + hydrogencarbonate + ATP = N(6)-carboxybiotinyl-L-lysyl-[protein] + ADP + phosphate + H(+)</text>
        <dbReference type="Rhea" id="RHEA:13501"/>
        <dbReference type="Rhea" id="RHEA-COMP:10505"/>
        <dbReference type="Rhea" id="RHEA-COMP:10506"/>
        <dbReference type="ChEBI" id="CHEBI:15378"/>
        <dbReference type="ChEBI" id="CHEBI:17544"/>
        <dbReference type="ChEBI" id="CHEBI:30616"/>
        <dbReference type="ChEBI" id="CHEBI:43474"/>
        <dbReference type="ChEBI" id="CHEBI:83144"/>
        <dbReference type="ChEBI" id="CHEBI:83145"/>
        <dbReference type="ChEBI" id="CHEBI:456216"/>
        <dbReference type="EC" id="6.3.4.14"/>
    </reaction>
    <physiologicalReaction direction="left-to-right" evidence="15">
        <dbReference type="Rhea" id="RHEA:13502"/>
    </physiologicalReaction>
</comment>
<dbReference type="InterPro" id="IPR011053">
    <property type="entry name" value="Single_hybrid_motif"/>
</dbReference>
<evidence type="ECO:0000256" key="10">
    <source>
        <dbReference type="ARBA" id="ARBA00022842"/>
    </source>
</evidence>
<dbReference type="FunFam" id="3.30.470.20:FF:000053">
    <property type="entry name" value="Acetyl-/propionyl-coenzyme A carboxylase alpha chain"/>
    <property type="match status" value="1"/>
</dbReference>
<dbReference type="InterPro" id="IPR011761">
    <property type="entry name" value="ATP-grasp"/>
</dbReference>
<evidence type="ECO:0000256" key="7">
    <source>
        <dbReference type="ARBA" id="ARBA00022741"/>
    </source>
</evidence>
<keyword evidence="4" id="KW-0444">Lipid biosynthesis</keyword>
<dbReference type="InterPro" id="IPR001882">
    <property type="entry name" value="Biotin_BS"/>
</dbReference>
<evidence type="ECO:0000256" key="9">
    <source>
        <dbReference type="ARBA" id="ARBA00022840"/>
    </source>
</evidence>
<keyword evidence="9 17" id="KW-0067">ATP-binding</keyword>
<feature type="domain" description="Biotin carboxylation" evidence="21">
    <location>
        <begin position="1"/>
        <end position="444"/>
    </location>
</feature>
<dbReference type="EMBL" id="CP159218">
    <property type="protein sequence ID" value="XCG62676.1"/>
    <property type="molecule type" value="Genomic_DNA"/>
</dbReference>
<keyword evidence="7 17" id="KW-0547">Nucleotide-binding</keyword>
<dbReference type="InterPro" id="IPR011054">
    <property type="entry name" value="Rudment_hybrid_motif"/>
</dbReference>
<dbReference type="InterPro" id="IPR050856">
    <property type="entry name" value="Biotin_carboxylase_complex"/>
</dbReference>
<dbReference type="GO" id="GO:0046872">
    <property type="term" value="F:metal ion binding"/>
    <property type="evidence" value="ECO:0007669"/>
    <property type="project" value="UniProtKB-KW"/>
</dbReference>
<evidence type="ECO:0000256" key="18">
    <source>
        <dbReference type="SAM" id="MobiDB-lite"/>
    </source>
</evidence>
<keyword evidence="11" id="KW-0443">Lipid metabolism</keyword>
<dbReference type="SUPFAM" id="SSF52440">
    <property type="entry name" value="PreATP-grasp domain"/>
    <property type="match status" value="1"/>
</dbReference>
<dbReference type="Pfam" id="PF02786">
    <property type="entry name" value="CPSase_L_D2"/>
    <property type="match status" value="1"/>
</dbReference>
<dbReference type="SMART" id="SM00878">
    <property type="entry name" value="Biotin_carb_C"/>
    <property type="match status" value="1"/>
</dbReference>
<keyword evidence="5" id="KW-0436">Ligase</keyword>
<feature type="domain" description="Lipoyl-binding" evidence="19">
    <location>
        <begin position="512"/>
        <end position="589"/>
    </location>
</feature>
<dbReference type="InterPro" id="IPR013815">
    <property type="entry name" value="ATP_grasp_subdomain_1"/>
</dbReference>
<evidence type="ECO:0000256" key="17">
    <source>
        <dbReference type="PROSITE-ProRule" id="PRU00409"/>
    </source>
</evidence>
<dbReference type="InterPro" id="IPR005481">
    <property type="entry name" value="BC-like_N"/>
</dbReference>
<dbReference type="Gene3D" id="2.40.50.100">
    <property type="match status" value="1"/>
</dbReference>
<dbReference type="PROSITE" id="PS50979">
    <property type="entry name" value="BC"/>
    <property type="match status" value="1"/>
</dbReference>
<dbReference type="PROSITE" id="PS50975">
    <property type="entry name" value="ATP_GRASP"/>
    <property type="match status" value="1"/>
</dbReference>
<evidence type="ECO:0000259" key="21">
    <source>
        <dbReference type="PROSITE" id="PS50979"/>
    </source>
</evidence>
<dbReference type="PROSITE" id="PS00867">
    <property type="entry name" value="CPSASE_2"/>
    <property type="match status" value="1"/>
</dbReference>
<dbReference type="GO" id="GO:0005524">
    <property type="term" value="F:ATP binding"/>
    <property type="evidence" value="ECO:0007669"/>
    <property type="project" value="UniProtKB-UniRule"/>
</dbReference>
<evidence type="ECO:0000313" key="22">
    <source>
        <dbReference type="EMBL" id="XCG62676.1"/>
    </source>
</evidence>
<dbReference type="Gene3D" id="3.30.1490.20">
    <property type="entry name" value="ATP-grasp fold, A domain"/>
    <property type="match status" value="1"/>
</dbReference>
<keyword evidence="14" id="KW-0092">Biotin</keyword>
<dbReference type="AlphaFoldDB" id="A0AAU8DLL2"/>
<dbReference type="Pfam" id="PF00364">
    <property type="entry name" value="Biotin_lipoyl"/>
    <property type="match status" value="1"/>
</dbReference>
<evidence type="ECO:0000256" key="8">
    <source>
        <dbReference type="ARBA" id="ARBA00022832"/>
    </source>
</evidence>
<dbReference type="InterPro" id="IPR016185">
    <property type="entry name" value="PreATP-grasp_dom_sf"/>
</dbReference>
<evidence type="ECO:0000256" key="15">
    <source>
        <dbReference type="ARBA" id="ARBA00048501"/>
    </source>
</evidence>
<dbReference type="PROSITE" id="PS50968">
    <property type="entry name" value="BIOTINYL_LIPOYL"/>
    <property type="match status" value="1"/>
</dbReference>
<dbReference type="FunFam" id="3.40.50.20:FF:000010">
    <property type="entry name" value="Propionyl-CoA carboxylase subunit alpha"/>
    <property type="match status" value="1"/>
</dbReference>
<dbReference type="GO" id="GO:0006633">
    <property type="term" value="P:fatty acid biosynthetic process"/>
    <property type="evidence" value="ECO:0007669"/>
    <property type="project" value="UniProtKB-KW"/>
</dbReference>
<keyword evidence="13" id="KW-0464">Manganese</keyword>
<reference evidence="22" key="1">
    <citation type="submission" date="2024-05" db="EMBL/GenBank/DDBJ databases">
        <authorList>
            <person name="Cai S.Y."/>
            <person name="Jin L.M."/>
            <person name="Li H.R."/>
        </authorList>
    </citation>
    <scope>NUCLEOTIDE SEQUENCE</scope>
    <source>
        <strain evidence="22">A5-74</strain>
    </source>
</reference>
<evidence type="ECO:0000256" key="4">
    <source>
        <dbReference type="ARBA" id="ARBA00022516"/>
    </source>
</evidence>
<gene>
    <name evidence="22" type="ORF">ABLG96_15765</name>
</gene>
<feature type="domain" description="ATP-grasp" evidence="20">
    <location>
        <begin position="119"/>
        <end position="316"/>
    </location>
</feature>
<organism evidence="22">
    <name type="scientific">Nakamurella sp. A5-74</name>
    <dbReference type="NCBI Taxonomy" id="3158264"/>
    <lineage>
        <taxon>Bacteria</taxon>
        <taxon>Bacillati</taxon>
        <taxon>Actinomycetota</taxon>
        <taxon>Actinomycetes</taxon>
        <taxon>Nakamurellales</taxon>
        <taxon>Nakamurellaceae</taxon>
        <taxon>Nakamurella</taxon>
    </lineage>
</organism>
<feature type="region of interest" description="Disordered" evidence="18">
    <location>
        <begin position="497"/>
        <end position="521"/>
    </location>
</feature>
<dbReference type="RefSeq" id="WP_353648291.1">
    <property type="nucleotide sequence ID" value="NZ_CP159218.1"/>
</dbReference>
<sequence length="602" mass="62842">MKSVLIANRGEIAVRVVRACHDAGLESVAVYADPDRDAPHVRAADQAFALNGATSGETYLDITKLLDVATRSGADAVHPGYGFLSENADFAQRVIDAGLTWIGPSPQAIRDLGDKVTARHIALRAGAPLTPGTPNPVQGSDEVVAFANEYGLPVAIKAAFGGGGRGLKVARTLEEIPELYESAVREAVSAFGRGECFVERFLDKPRHVEAQVLADQHGTVVVVGTRDCSLQRRYQKLVEEAPAPFLTDAQREQIHTAAKAICREAGYYGAGTVEFIIGQDGMVSFLEVNTRLQVEHPVSEETSGLDLVLEQFRIADGETLGYDTDPTPRGHSIEFRINGEDAGRGFLPAPGTVTALTLPAGPGVRVDAGIEAGSVVSGAFDSLLAKVIITGADRDQALARARRALAELQIEGMATVLPFHRVVLDDPAFTAADGNFRVHTRWIETEFENTIPPFDAPAGDGGEGADDAADNLPRQTIVAEVNGRRVEVSLPGSIAVAAPGGPKAQRPRRSRAKAATSTGGGTVVAPMQGTVVKLAVTAGQSVSAGELVAVIEAMKMENPVTAAIDGTVSSVDVEVGATVSSGATLAVIEPAATGSAEAATES</sequence>
<keyword evidence="10" id="KW-0460">Magnesium</keyword>
<evidence type="ECO:0000256" key="3">
    <source>
        <dbReference type="ARBA" id="ARBA00005194"/>
    </source>
</evidence>
<dbReference type="Gene3D" id="3.30.470.20">
    <property type="entry name" value="ATP-grasp fold, B domain"/>
    <property type="match status" value="1"/>
</dbReference>
<dbReference type="FunFam" id="2.40.50.100:FF:000003">
    <property type="entry name" value="Acetyl-CoA carboxylase biotin carboxyl carrier protein"/>
    <property type="match status" value="1"/>
</dbReference>